<accession>A0A922HWV1</accession>
<sequence length="61" mass="6985">MFNLNWTQSSIPNFIDCWLRLCANFSSCSFLQLPIMTNSGLSVDPFSRKMSINLDIDFNCS</sequence>
<dbReference type="Proteomes" id="UP000790347">
    <property type="component" value="Unassembled WGS sequence"/>
</dbReference>
<name>A0A922HWV1_DERFA</name>
<dbReference type="EMBL" id="ASGP02000003">
    <property type="protein sequence ID" value="KAH9516144.1"/>
    <property type="molecule type" value="Genomic_DNA"/>
</dbReference>
<reference evidence="1" key="2">
    <citation type="journal article" date="2022" name="Res Sq">
        <title>Comparative Genomics Reveals Insights into the Divergent Evolution of Astigmatic Mites and Household Pest Adaptations.</title>
        <authorList>
            <person name="Xiong Q."/>
            <person name="Wan A.T.-Y."/>
            <person name="Liu X.-Y."/>
            <person name="Fung C.S.-H."/>
            <person name="Xiao X."/>
            <person name="Malainual N."/>
            <person name="Hou J."/>
            <person name="Wang L."/>
            <person name="Wang M."/>
            <person name="Yang K."/>
            <person name="Cui Y."/>
            <person name="Leung E."/>
            <person name="Nong W."/>
            <person name="Shin S.-K."/>
            <person name="Au S."/>
            <person name="Jeong K.Y."/>
            <person name="Chew F.T."/>
            <person name="Hui J."/>
            <person name="Leung T.F."/>
            <person name="Tungtrongchitr A."/>
            <person name="Zhong N."/>
            <person name="Liu Z."/>
            <person name="Tsui S."/>
        </authorList>
    </citation>
    <scope>NUCLEOTIDE SEQUENCE</scope>
    <source>
        <strain evidence="1">Derf</strain>
        <tissue evidence="1">Whole organism</tissue>
    </source>
</reference>
<protein>
    <submittedName>
        <fullName evidence="1">Uncharacterized protein</fullName>
    </submittedName>
</protein>
<dbReference type="AlphaFoldDB" id="A0A922HWV1"/>
<organism evidence="1 2">
    <name type="scientific">Dermatophagoides farinae</name>
    <name type="common">American house dust mite</name>
    <dbReference type="NCBI Taxonomy" id="6954"/>
    <lineage>
        <taxon>Eukaryota</taxon>
        <taxon>Metazoa</taxon>
        <taxon>Ecdysozoa</taxon>
        <taxon>Arthropoda</taxon>
        <taxon>Chelicerata</taxon>
        <taxon>Arachnida</taxon>
        <taxon>Acari</taxon>
        <taxon>Acariformes</taxon>
        <taxon>Sarcoptiformes</taxon>
        <taxon>Astigmata</taxon>
        <taxon>Psoroptidia</taxon>
        <taxon>Analgoidea</taxon>
        <taxon>Pyroglyphidae</taxon>
        <taxon>Dermatophagoidinae</taxon>
        <taxon>Dermatophagoides</taxon>
    </lineage>
</organism>
<proteinExistence type="predicted"/>
<gene>
    <name evidence="1" type="ORF">DERF_006905</name>
</gene>
<keyword evidence="2" id="KW-1185">Reference proteome</keyword>
<reference evidence="1" key="1">
    <citation type="submission" date="2013-05" db="EMBL/GenBank/DDBJ databases">
        <authorList>
            <person name="Yim A.K.Y."/>
            <person name="Chan T.F."/>
            <person name="Ji K.M."/>
            <person name="Liu X.Y."/>
            <person name="Zhou J.W."/>
            <person name="Li R.Q."/>
            <person name="Yang K.Y."/>
            <person name="Li J."/>
            <person name="Li M."/>
            <person name="Law P.T.W."/>
            <person name="Wu Y.L."/>
            <person name="Cai Z.L."/>
            <person name="Qin H."/>
            <person name="Bao Y."/>
            <person name="Leung R.K.K."/>
            <person name="Ng P.K.S."/>
            <person name="Zou J."/>
            <person name="Zhong X.J."/>
            <person name="Ran P.X."/>
            <person name="Zhong N.S."/>
            <person name="Liu Z.G."/>
            <person name="Tsui S.K.W."/>
        </authorList>
    </citation>
    <scope>NUCLEOTIDE SEQUENCE</scope>
    <source>
        <strain evidence="1">Derf</strain>
        <tissue evidence="1">Whole organism</tissue>
    </source>
</reference>
<evidence type="ECO:0000313" key="2">
    <source>
        <dbReference type="Proteomes" id="UP000790347"/>
    </source>
</evidence>
<comment type="caution">
    <text evidence="1">The sequence shown here is derived from an EMBL/GenBank/DDBJ whole genome shotgun (WGS) entry which is preliminary data.</text>
</comment>
<evidence type="ECO:0000313" key="1">
    <source>
        <dbReference type="EMBL" id="KAH9516144.1"/>
    </source>
</evidence>